<keyword evidence="1" id="KW-1133">Transmembrane helix</keyword>
<evidence type="ECO:0000256" key="1">
    <source>
        <dbReference type="SAM" id="Phobius"/>
    </source>
</evidence>
<accession>A0ABQ1X5B3</accession>
<comment type="caution">
    <text evidence="2">The sequence shown here is derived from an EMBL/GenBank/DDBJ whole genome shotgun (WGS) entry which is preliminary data.</text>
</comment>
<keyword evidence="1" id="KW-0812">Transmembrane</keyword>
<dbReference type="EMBL" id="BMGS01000016">
    <property type="protein sequence ID" value="GGG60698.1"/>
    <property type="molecule type" value="Genomic_DNA"/>
</dbReference>
<proteinExistence type="predicted"/>
<name>A0ABQ1X5B3_9BACT</name>
<evidence type="ECO:0000313" key="3">
    <source>
        <dbReference type="Proteomes" id="UP000601361"/>
    </source>
</evidence>
<gene>
    <name evidence="2" type="ORF">GCM10011378_40890</name>
</gene>
<dbReference type="Proteomes" id="UP000601361">
    <property type="component" value="Unassembled WGS sequence"/>
</dbReference>
<keyword evidence="1" id="KW-0472">Membrane</keyword>
<protein>
    <submittedName>
        <fullName evidence="2">Uncharacterized protein</fullName>
    </submittedName>
</protein>
<dbReference type="RefSeq" id="WP_188559719.1">
    <property type="nucleotide sequence ID" value="NZ_BMGS01000016.1"/>
</dbReference>
<feature type="transmembrane region" description="Helical" evidence="1">
    <location>
        <begin position="20"/>
        <end position="36"/>
    </location>
</feature>
<keyword evidence="3" id="KW-1185">Reference proteome</keyword>
<sequence length="81" mass="8897">MGQLLDRLKSETPVFWKNVRSQAIWAITFLVGAYAVDLGHARLNLVKNVAVAFVQAMLFGIVIAASFTCISSTEVEDQPTQ</sequence>
<reference evidence="3" key="1">
    <citation type="journal article" date="2019" name="Int. J. Syst. Evol. Microbiol.">
        <title>The Global Catalogue of Microorganisms (GCM) 10K type strain sequencing project: providing services to taxonomists for standard genome sequencing and annotation.</title>
        <authorList>
            <consortium name="The Broad Institute Genomics Platform"/>
            <consortium name="The Broad Institute Genome Sequencing Center for Infectious Disease"/>
            <person name="Wu L."/>
            <person name="Ma J."/>
        </authorList>
    </citation>
    <scope>NUCLEOTIDE SEQUENCE [LARGE SCALE GENOMIC DNA]</scope>
    <source>
        <strain evidence="3">CGMCC 1.12990</strain>
    </source>
</reference>
<organism evidence="2 3">
    <name type="scientific">Hymenobacter glacieicola</name>
    <dbReference type="NCBI Taxonomy" id="1562124"/>
    <lineage>
        <taxon>Bacteria</taxon>
        <taxon>Pseudomonadati</taxon>
        <taxon>Bacteroidota</taxon>
        <taxon>Cytophagia</taxon>
        <taxon>Cytophagales</taxon>
        <taxon>Hymenobacteraceae</taxon>
        <taxon>Hymenobacter</taxon>
    </lineage>
</organism>
<feature type="transmembrane region" description="Helical" evidence="1">
    <location>
        <begin position="48"/>
        <end position="67"/>
    </location>
</feature>
<evidence type="ECO:0000313" key="2">
    <source>
        <dbReference type="EMBL" id="GGG60698.1"/>
    </source>
</evidence>